<dbReference type="Pfam" id="PF02599">
    <property type="entry name" value="CsrA"/>
    <property type="match status" value="1"/>
</dbReference>
<keyword evidence="3 4" id="KW-0694">RNA-binding</keyword>
<sequence>MLVLSRKIGDKILIGNDIKIIVTKISLNRVRIAIDAPSEMVIMRGELSEALQECFSFPVDDAPAALSLDKTAVGAMAN</sequence>
<gene>
    <name evidence="4" type="primary">csrA</name>
    <name evidence="5" type="ORF">NB063_04890</name>
</gene>
<comment type="subcellular location">
    <subcellularLocation>
        <location evidence="4">Cytoplasm</location>
    </subcellularLocation>
</comment>
<accession>A0ABT0TZN0</accession>
<evidence type="ECO:0000256" key="2">
    <source>
        <dbReference type="ARBA" id="ARBA00022845"/>
    </source>
</evidence>
<dbReference type="HAMAP" id="MF_00167">
    <property type="entry name" value="CsrA"/>
    <property type="match status" value="1"/>
</dbReference>
<dbReference type="InterPro" id="IPR003751">
    <property type="entry name" value="CsrA"/>
</dbReference>
<keyword evidence="4" id="KW-1005">Bacterial flagellum biogenesis</keyword>
<name>A0ABT0TZN0_9BACT</name>
<dbReference type="SUPFAM" id="SSF117130">
    <property type="entry name" value="CsrA-like"/>
    <property type="match status" value="1"/>
</dbReference>
<protein>
    <recommendedName>
        <fullName evidence="4">Translational regulator CsrA</fullName>
    </recommendedName>
</protein>
<comment type="subunit">
    <text evidence="4">Homodimer; the beta-strands of each monomer intercalate to form a hydrophobic core, while the alpha-helices form wings that extend away from the core.</text>
</comment>
<keyword evidence="6" id="KW-1185">Reference proteome</keyword>
<comment type="caution">
    <text evidence="5">The sequence shown here is derived from an EMBL/GenBank/DDBJ whole genome shotgun (WGS) entry which is preliminary data.</text>
</comment>
<evidence type="ECO:0000313" key="5">
    <source>
        <dbReference type="EMBL" id="MCM2369956.1"/>
    </source>
</evidence>
<keyword evidence="1 4" id="KW-0963">Cytoplasm</keyword>
<comment type="function">
    <text evidence="4">A translational regulator that binds mRNA to regulate translation initiation and/or mRNA stability. Usually binds in the 5'-UTR at or near the Shine-Dalgarno sequence preventing ribosome-binding, thus repressing translation. Its main target seems to be the major flagellin gene, while its function is anatagonized by FliW.</text>
</comment>
<proteinExistence type="inferred from homology"/>
<keyword evidence="4" id="KW-0678">Repressor</keyword>
<evidence type="ECO:0000313" key="6">
    <source>
        <dbReference type="Proteomes" id="UP001202961"/>
    </source>
</evidence>
<dbReference type="Proteomes" id="UP001202961">
    <property type="component" value="Unassembled WGS sequence"/>
</dbReference>
<dbReference type="EMBL" id="JAMQBK010000015">
    <property type="protein sequence ID" value="MCM2369956.1"/>
    <property type="molecule type" value="Genomic_DNA"/>
</dbReference>
<comment type="similarity">
    <text evidence="4">Belongs to the CsrA/RsmA family.</text>
</comment>
<dbReference type="RefSeq" id="WP_250927626.1">
    <property type="nucleotide sequence ID" value="NZ_JAMQBK010000015.1"/>
</dbReference>
<evidence type="ECO:0000256" key="1">
    <source>
        <dbReference type="ARBA" id="ARBA00022490"/>
    </source>
</evidence>
<evidence type="ECO:0000256" key="3">
    <source>
        <dbReference type="ARBA" id="ARBA00022884"/>
    </source>
</evidence>
<reference evidence="5 6" key="1">
    <citation type="journal article" date="2022" name="Syst. Appl. Microbiol.">
        <title>Rhodopirellula aestuarii sp. nov., a novel member of the genus Rhodopirellula isolated from brackish sediments collected in the Tagus River estuary, Portugal.</title>
        <authorList>
            <person name="Vitorino I.R."/>
            <person name="Klimek D."/>
            <person name="Calusinska M."/>
            <person name="Lobo-da-Cunha A."/>
            <person name="Vasconcelos V."/>
            <person name="Lage O.M."/>
        </authorList>
    </citation>
    <scope>NUCLEOTIDE SEQUENCE [LARGE SCALE GENOMIC DNA]</scope>
    <source>
        <strain evidence="5 6">ICT_H3.1</strain>
    </source>
</reference>
<dbReference type="InterPro" id="IPR036107">
    <property type="entry name" value="CsrA_sf"/>
</dbReference>
<evidence type="ECO:0000256" key="4">
    <source>
        <dbReference type="HAMAP-Rule" id="MF_00167"/>
    </source>
</evidence>
<organism evidence="5 6">
    <name type="scientific">Aporhodopirellula aestuarii</name>
    <dbReference type="NCBI Taxonomy" id="2950107"/>
    <lineage>
        <taxon>Bacteria</taxon>
        <taxon>Pseudomonadati</taxon>
        <taxon>Planctomycetota</taxon>
        <taxon>Planctomycetia</taxon>
        <taxon>Pirellulales</taxon>
        <taxon>Pirellulaceae</taxon>
        <taxon>Aporhodopirellula</taxon>
    </lineage>
</organism>
<dbReference type="PANTHER" id="PTHR34984:SF1">
    <property type="entry name" value="CARBON STORAGE REGULATOR"/>
    <property type="match status" value="1"/>
</dbReference>
<dbReference type="Gene3D" id="2.60.40.4380">
    <property type="entry name" value="Translational regulator CsrA"/>
    <property type="match status" value="1"/>
</dbReference>
<dbReference type="PANTHER" id="PTHR34984">
    <property type="entry name" value="CARBON STORAGE REGULATOR"/>
    <property type="match status" value="1"/>
</dbReference>
<keyword evidence="2 4" id="KW-0810">Translation regulation</keyword>